<dbReference type="OrthoDB" id="9809084at2"/>
<evidence type="ECO:0000259" key="7">
    <source>
        <dbReference type="Pfam" id="PF00590"/>
    </source>
</evidence>
<dbReference type="GO" id="GO:0070677">
    <property type="term" value="F:rRNA (cytosine-2'-O-)-methyltransferase activity"/>
    <property type="evidence" value="ECO:0007669"/>
    <property type="project" value="UniProtKB-UniRule"/>
</dbReference>
<dbReference type="HOGENOM" id="CLU_044779_2_0_9"/>
<keyword evidence="9" id="KW-1185">Reference proteome</keyword>
<dbReference type="FunFam" id="3.30.950.10:FF:000002">
    <property type="entry name" value="Ribosomal RNA small subunit methyltransferase I"/>
    <property type="match status" value="1"/>
</dbReference>
<comment type="subcellular location">
    <subcellularLocation>
        <location evidence="6">Cytoplasm</location>
    </subcellularLocation>
</comment>
<evidence type="ECO:0000313" key="9">
    <source>
        <dbReference type="Proteomes" id="UP000009234"/>
    </source>
</evidence>
<dbReference type="FunFam" id="3.40.1010.10:FF:000002">
    <property type="entry name" value="Ribosomal RNA small subunit methyltransferase I"/>
    <property type="match status" value="1"/>
</dbReference>
<evidence type="ECO:0000256" key="4">
    <source>
        <dbReference type="ARBA" id="ARBA00022679"/>
    </source>
</evidence>
<accession>F6DLX3</accession>
<reference evidence="8 9" key="2">
    <citation type="journal article" date="2012" name="Stand. Genomic Sci.">
        <title>Complete genome sequence of the sulfate-reducing firmicute Desulfotomaculum ruminis type strain (DL(T)).</title>
        <authorList>
            <person name="Spring S."/>
            <person name="Visser M."/>
            <person name="Lu M."/>
            <person name="Copeland A."/>
            <person name="Lapidus A."/>
            <person name="Lucas S."/>
            <person name="Cheng J.F."/>
            <person name="Han C."/>
            <person name="Tapia R."/>
            <person name="Goodwin L.A."/>
            <person name="Pitluck S."/>
            <person name="Ivanova N."/>
            <person name="Land M."/>
            <person name="Hauser L."/>
            <person name="Larimer F."/>
            <person name="Rohde M."/>
            <person name="Goker M."/>
            <person name="Detter J.C."/>
            <person name="Kyrpides N.C."/>
            <person name="Woyke T."/>
            <person name="Schaap P.J."/>
            <person name="Plugge C.M."/>
            <person name="Muyzer G."/>
            <person name="Kuever J."/>
            <person name="Pereira I.A."/>
            <person name="Parshina S.N."/>
            <person name="Bernier-Latmani R."/>
            <person name="Stams A.J."/>
            <person name="Klenk H.P."/>
        </authorList>
    </citation>
    <scope>NUCLEOTIDE SEQUENCE [LARGE SCALE GENOMIC DNA]</scope>
    <source>
        <strain evidence="9">ATCC 23193 / DSM 2154 / NCIB 8452 / DL</strain>
    </source>
</reference>
<dbReference type="CDD" id="cd11648">
    <property type="entry name" value="RsmI"/>
    <property type="match status" value="1"/>
</dbReference>
<dbReference type="KEGG" id="dru:Desru_0115"/>
<proteinExistence type="inferred from homology"/>
<dbReference type="GO" id="GO:0005737">
    <property type="term" value="C:cytoplasm"/>
    <property type="evidence" value="ECO:0007669"/>
    <property type="project" value="UniProtKB-SubCell"/>
</dbReference>
<reference evidence="9" key="1">
    <citation type="submission" date="2011-05" db="EMBL/GenBank/DDBJ databases">
        <title>Complete sequence of Desulfotomaculum ruminis DSM 2154.</title>
        <authorList>
            <person name="Lucas S."/>
            <person name="Copeland A."/>
            <person name="Lapidus A."/>
            <person name="Cheng J.-F."/>
            <person name="Goodwin L."/>
            <person name="Pitluck S."/>
            <person name="Lu M."/>
            <person name="Detter J.C."/>
            <person name="Han C."/>
            <person name="Tapia R."/>
            <person name="Land M."/>
            <person name="Hauser L."/>
            <person name="Kyrpides N."/>
            <person name="Ivanova N."/>
            <person name="Mikhailova N."/>
            <person name="Pagani I."/>
            <person name="Stams A.J.M."/>
            <person name="Plugge C.M."/>
            <person name="Muyzer G."/>
            <person name="Kuever J."/>
            <person name="Parshina S.N."/>
            <person name="Ivanova A.E."/>
            <person name="Nazina T.N."/>
            <person name="Brambilla E."/>
            <person name="Spring S."/>
            <person name="Klenk H.-P."/>
            <person name="Woyke T."/>
        </authorList>
    </citation>
    <scope>NUCLEOTIDE SEQUENCE [LARGE SCALE GENOMIC DNA]</scope>
    <source>
        <strain evidence="9">ATCC 23193 / DSM 2154 / NCIB 8452 / DL</strain>
    </source>
</reference>
<dbReference type="PIRSF" id="PIRSF005917">
    <property type="entry name" value="MTase_YraL"/>
    <property type="match status" value="1"/>
</dbReference>
<dbReference type="RefSeq" id="WP_013840198.1">
    <property type="nucleotide sequence ID" value="NC_015589.1"/>
</dbReference>
<evidence type="ECO:0000256" key="2">
    <source>
        <dbReference type="ARBA" id="ARBA00022552"/>
    </source>
</evidence>
<comment type="catalytic activity">
    <reaction evidence="6">
        <text>cytidine(1402) in 16S rRNA + S-adenosyl-L-methionine = 2'-O-methylcytidine(1402) in 16S rRNA + S-adenosyl-L-homocysteine + H(+)</text>
        <dbReference type="Rhea" id="RHEA:42924"/>
        <dbReference type="Rhea" id="RHEA-COMP:10285"/>
        <dbReference type="Rhea" id="RHEA-COMP:10286"/>
        <dbReference type="ChEBI" id="CHEBI:15378"/>
        <dbReference type="ChEBI" id="CHEBI:57856"/>
        <dbReference type="ChEBI" id="CHEBI:59789"/>
        <dbReference type="ChEBI" id="CHEBI:74495"/>
        <dbReference type="ChEBI" id="CHEBI:82748"/>
        <dbReference type="EC" id="2.1.1.198"/>
    </reaction>
</comment>
<keyword evidence="3 6" id="KW-0489">Methyltransferase</keyword>
<dbReference type="InterPro" id="IPR014776">
    <property type="entry name" value="4pyrrole_Mease_sub2"/>
</dbReference>
<dbReference type="HAMAP" id="MF_01877">
    <property type="entry name" value="16SrRNA_methyltr_I"/>
    <property type="match status" value="1"/>
</dbReference>
<dbReference type="NCBIfam" id="TIGR00096">
    <property type="entry name" value="16S rRNA (cytidine(1402)-2'-O)-methyltransferase"/>
    <property type="match status" value="1"/>
</dbReference>
<dbReference type="Gene3D" id="3.40.1010.10">
    <property type="entry name" value="Cobalt-precorrin-4 Transmethylase, Domain 1"/>
    <property type="match status" value="1"/>
</dbReference>
<evidence type="ECO:0000256" key="3">
    <source>
        <dbReference type="ARBA" id="ARBA00022603"/>
    </source>
</evidence>
<dbReference type="InterPro" id="IPR000878">
    <property type="entry name" value="4pyrrol_Mease"/>
</dbReference>
<keyword evidence="2 6" id="KW-0698">rRNA processing</keyword>
<keyword evidence="5 6" id="KW-0949">S-adenosyl-L-methionine</keyword>
<comment type="function">
    <text evidence="6">Catalyzes the 2'-O-methylation of the ribose of cytidine 1402 (C1402) in 16S rRNA.</text>
</comment>
<name>F6DLX3_DESRL</name>
<dbReference type="PANTHER" id="PTHR46111">
    <property type="entry name" value="RIBOSOMAL RNA SMALL SUBUNIT METHYLTRANSFERASE I"/>
    <property type="match status" value="1"/>
</dbReference>
<comment type="similarity">
    <text evidence="6">Belongs to the methyltransferase superfamily. RsmI family.</text>
</comment>
<evidence type="ECO:0000256" key="6">
    <source>
        <dbReference type="HAMAP-Rule" id="MF_01877"/>
    </source>
</evidence>
<dbReference type="PROSITE" id="PS01296">
    <property type="entry name" value="RSMI"/>
    <property type="match status" value="1"/>
</dbReference>
<protein>
    <recommendedName>
        <fullName evidence="6">Ribosomal RNA small subunit methyltransferase I</fullName>
        <ecNumber evidence="6">2.1.1.198</ecNumber>
    </recommendedName>
    <alternativeName>
        <fullName evidence="6">16S rRNA 2'-O-ribose C1402 methyltransferase</fullName>
    </alternativeName>
    <alternativeName>
        <fullName evidence="6">rRNA (cytidine-2'-O-)-methyltransferase RsmI</fullName>
    </alternativeName>
</protein>
<dbReference type="STRING" id="696281.Desru_0115"/>
<organism evidence="8 9">
    <name type="scientific">Desulforamulus ruminis (strain ATCC 23193 / DSM 2154 / NCIMB 8452 / DL)</name>
    <name type="common">Desulfotomaculum ruminis</name>
    <dbReference type="NCBI Taxonomy" id="696281"/>
    <lineage>
        <taxon>Bacteria</taxon>
        <taxon>Bacillati</taxon>
        <taxon>Bacillota</taxon>
        <taxon>Clostridia</taxon>
        <taxon>Eubacteriales</taxon>
        <taxon>Peptococcaceae</taxon>
        <taxon>Desulforamulus</taxon>
    </lineage>
</organism>
<sequence length="298" mass="33457">MTVLKERGTLYLCATPLGNLEDITLRALRILKEASIIAAEDTRHTRKLLSHFDIHTPLTSYHSHSGEGKGEHLLQRLRQGEAVALVSDAGMPGISDPGAELVKQAVAEEIDVVPVPGPSAGIAALIISGLPTHKFAFEGFLSNQRKTRRKQLQALKREHRTLIFYESPHRLVDSLKEMLAQWGERPCAVARELTKVHEEIKRGTLSEVLAHFAENQPRGEITLVVAGLPEEERNEWEFREPWLELSVLDHVTLLEKEGRERREAIKEVARLRGVPKREVYALVHDTGEQRSPEFPPGS</sequence>
<dbReference type="InterPro" id="IPR014777">
    <property type="entry name" value="4pyrrole_Mease_sub1"/>
</dbReference>
<dbReference type="InterPro" id="IPR035996">
    <property type="entry name" value="4pyrrol_Methylase_sf"/>
</dbReference>
<dbReference type="InterPro" id="IPR018063">
    <property type="entry name" value="SAM_MeTrfase_RsmI_CS"/>
</dbReference>
<dbReference type="EC" id="2.1.1.198" evidence="6"/>
<dbReference type="AlphaFoldDB" id="F6DLX3"/>
<dbReference type="Gene3D" id="3.30.950.10">
    <property type="entry name" value="Methyltransferase, Cobalt-precorrin-4 Transmethylase, Domain 2"/>
    <property type="match status" value="1"/>
</dbReference>
<evidence type="ECO:0000256" key="1">
    <source>
        <dbReference type="ARBA" id="ARBA00022490"/>
    </source>
</evidence>
<dbReference type="SUPFAM" id="SSF53790">
    <property type="entry name" value="Tetrapyrrole methylase"/>
    <property type="match status" value="1"/>
</dbReference>
<evidence type="ECO:0000313" key="8">
    <source>
        <dbReference type="EMBL" id="AEG58416.1"/>
    </source>
</evidence>
<dbReference type="InterPro" id="IPR008189">
    <property type="entry name" value="rRNA_ssu_MeTfrase_I"/>
</dbReference>
<keyword evidence="1 6" id="KW-0963">Cytoplasm</keyword>
<dbReference type="Proteomes" id="UP000009234">
    <property type="component" value="Chromosome"/>
</dbReference>
<keyword evidence="4 6" id="KW-0808">Transferase</keyword>
<evidence type="ECO:0000256" key="5">
    <source>
        <dbReference type="ARBA" id="ARBA00022691"/>
    </source>
</evidence>
<dbReference type="eggNOG" id="COG0313">
    <property type="taxonomic scope" value="Bacteria"/>
</dbReference>
<gene>
    <name evidence="6" type="primary">rsmI</name>
    <name evidence="8" type="ordered locus">Desru_0115</name>
</gene>
<dbReference type="EMBL" id="CP002780">
    <property type="protein sequence ID" value="AEG58416.1"/>
    <property type="molecule type" value="Genomic_DNA"/>
</dbReference>
<feature type="domain" description="Tetrapyrrole methylase" evidence="7">
    <location>
        <begin position="9"/>
        <end position="208"/>
    </location>
</feature>
<dbReference type="Pfam" id="PF00590">
    <property type="entry name" value="TP_methylase"/>
    <property type="match status" value="1"/>
</dbReference>
<dbReference type="PANTHER" id="PTHR46111:SF1">
    <property type="entry name" value="RIBOSOMAL RNA SMALL SUBUNIT METHYLTRANSFERASE I"/>
    <property type="match status" value="1"/>
</dbReference>